<name>A0ABD0JS14_9CAEN</name>
<feature type="transmembrane region" description="Helical" evidence="1">
    <location>
        <begin position="62"/>
        <end position="87"/>
    </location>
</feature>
<sequence length="319" mass="34571">MAAYRWRERHVLHKLGSVGLVPATLLFVVGFSVPAWRLGVGLWTRCQFEVCISDVSHNSTPMLYAVLTSECVALFLFLLSLCATVYQEFYKNPAKPDDRLVEVSATAAGVFSMTGVVIYGVEVGDIRHLDWGYGLVISASLLALLSALLIACTRHKDASLESPSNSSSFSMATRQGREQTSIEGHPMESMMLVHSSGSGVFPTGSMPRGRAPPPYSLPPPYPYHPECGYILQNPGTTTMTPQITATSGTDSFGVPYTDGRLSPASIDLQCQGHPVTPQVPTFYTTAQADVVPLYVDSLTRQSASGMRTNPRLPSFTSKQ</sequence>
<feature type="transmembrane region" description="Helical" evidence="1">
    <location>
        <begin position="131"/>
        <end position="152"/>
    </location>
</feature>
<evidence type="ECO:0000313" key="3">
    <source>
        <dbReference type="Proteomes" id="UP001519460"/>
    </source>
</evidence>
<accession>A0ABD0JS14</accession>
<organism evidence="2 3">
    <name type="scientific">Batillaria attramentaria</name>
    <dbReference type="NCBI Taxonomy" id="370345"/>
    <lineage>
        <taxon>Eukaryota</taxon>
        <taxon>Metazoa</taxon>
        <taxon>Spiralia</taxon>
        <taxon>Lophotrochozoa</taxon>
        <taxon>Mollusca</taxon>
        <taxon>Gastropoda</taxon>
        <taxon>Caenogastropoda</taxon>
        <taxon>Sorbeoconcha</taxon>
        <taxon>Cerithioidea</taxon>
        <taxon>Batillariidae</taxon>
        <taxon>Batillaria</taxon>
    </lineage>
</organism>
<keyword evidence="1" id="KW-0812">Transmembrane</keyword>
<feature type="transmembrane region" description="Helical" evidence="1">
    <location>
        <begin position="99"/>
        <end position="119"/>
    </location>
</feature>
<reference evidence="2 3" key="1">
    <citation type="journal article" date="2023" name="Sci. Data">
        <title>Genome assembly of the Korean intertidal mud-creeper Batillaria attramentaria.</title>
        <authorList>
            <person name="Patra A.K."/>
            <person name="Ho P.T."/>
            <person name="Jun S."/>
            <person name="Lee S.J."/>
            <person name="Kim Y."/>
            <person name="Won Y.J."/>
        </authorList>
    </citation>
    <scope>NUCLEOTIDE SEQUENCE [LARGE SCALE GENOMIC DNA]</scope>
    <source>
        <strain evidence="2">Wonlab-2016</strain>
    </source>
</reference>
<comment type="caution">
    <text evidence="2">The sequence shown here is derived from an EMBL/GenBank/DDBJ whole genome shotgun (WGS) entry which is preliminary data.</text>
</comment>
<protein>
    <submittedName>
        <fullName evidence="2">Uncharacterized protein</fullName>
    </submittedName>
</protein>
<keyword evidence="1" id="KW-0472">Membrane</keyword>
<evidence type="ECO:0000313" key="2">
    <source>
        <dbReference type="EMBL" id="KAK7477787.1"/>
    </source>
</evidence>
<dbReference type="Proteomes" id="UP001519460">
    <property type="component" value="Unassembled WGS sequence"/>
</dbReference>
<keyword evidence="1" id="KW-1133">Transmembrane helix</keyword>
<keyword evidence="3" id="KW-1185">Reference proteome</keyword>
<feature type="transmembrane region" description="Helical" evidence="1">
    <location>
        <begin position="12"/>
        <end position="33"/>
    </location>
</feature>
<dbReference type="EMBL" id="JACVVK020000341">
    <property type="protein sequence ID" value="KAK7477787.1"/>
    <property type="molecule type" value="Genomic_DNA"/>
</dbReference>
<evidence type="ECO:0000256" key="1">
    <source>
        <dbReference type="SAM" id="Phobius"/>
    </source>
</evidence>
<proteinExistence type="predicted"/>
<dbReference type="AlphaFoldDB" id="A0ABD0JS14"/>
<gene>
    <name evidence="2" type="ORF">BaRGS_00030970</name>
</gene>